<evidence type="ECO:0000313" key="2">
    <source>
        <dbReference type="Proteomes" id="UP000235965"/>
    </source>
</evidence>
<accession>A0A2J7RRD5</accession>
<reference evidence="1 2" key="1">
    <citation type="submission" date="2017-12" db="EMBL/GenBank/DDBJ databases">
        <title>Hemimetabolous genomes reveal molecular basis of termite eusociality.</title>
        <authorList>
            <person name="Harrison M.C."/>
            <person name="Jongepier E."/>
            <person name="Robertson H.M."/>
            <person name="Arning N."/>
            <person name="Bitard-Feildel T."/>
            <person name="Chao H."/>
            <person name="Childers C.P."/>
            <person name="Dinh H."/>
            <person name="Doddapaneni H."/>
            <person name="Dugan S."/>
            <person name="Gowin J."/>
            <person name="Greiner C."/>
            <person name="Han Y."/>
            <person name="Hu H."/>
            <person name="Hughes D.S.T."/>
            <person name="Huylmans A.-K."/>
            <person name="Kemena C."/>
            <person name="Kremer L.P.M."/>
            <person name="Lee S.L."/>
            <person name="Lopez-Ezquerra A."/>
            <person name="Mallet L."/>
            <person name="Monroy-Kuhn J.M."/>
            <person name="Moser A."/>
            <person name="Murali S.C."/>
            <person name="Muzny D.M."/>
            <person name="Otani S."/>
            <person name="Piulachs M.-D."/>
            <person name="Poelchau M."/>
            <person name="Qu J."/>
            <person name="Schaub F."/>
            <person name="Wada-Katsumata A."/>
            <person name="Worley K.C."/>
            <person name="Xie Q."/>
            <person name="Ylla G."/>
            <person name="Poulsen M."/>
            <person name="Gibbs R.A."/>
            <person name="Schal C."/>
            <person name="Richards S."/>
            <person name="Belles X."/>
            <person name="Korb J."/>
            <person name="Bornberg-Bauer E."/>
        </authorList>
    </citation>
    <scope>NUCLEOTIDE SEQUENCE [LARGE SCALE GENOMIC DNA]</scope>
    <source>
        <tissue evidence="1">Whole body</tissue>
    </source>
</reference>
<sequence length="97" mass="11416">MQSLLVLLEGMDAICRHTNHVYASSYVFTMFKKTEKPTTCEMRSIIRFLNARNVKPADIHQLCEVYGEHAMNHSMVWRWGRHFREGHKNVHDDLRSG</sequence>
<comment type="caution">
    <text evidence="1">The sequence shown here is derived from an EMBL/GenBank/DDBJ whole genome shotgun (WGS) entry which is preliminary data.</text>
</comment>
<dbReference type="EMBL" id="NEVH01000609">
    <property type="protein sequence ID" value="PNF43400.1"/>
    <property type="molecule type" value="Genomic_DNA"/>
</dbReference>
<dbReference type="Gene3D" id="1.10.10.1450">
    <property type="match status" value="1"/>
</dbReference>
<dbReference type="Proteomes" id="UP000235965">
    <property type="component" value="Unassembled WGS sequence"/>
</dbReference>
<gene>
    <name evidence="1" type="ORF">B7P43_G13911</name>
</gene>
<evidence type="ECO:0008006" key="3">
    <source>
        <dbReference type="Google" id="ProtNLM"/>
    </source>
</evidence>
<dbReference type="InParanoid" id="A0A2J7RRD5"/>
<organism evidence="1 2">
    <name type="scientific">Cryptotermes secundus</name>
    <dbReference type="NCBI Taxonomy" id="105785"/>
    <lineage>
        <taxon>Eukaryota</taxon>
        <taxon>Metazoa</taxon>
        <taxon>Ecdysozoa</taxon>
        <taxon>Arthropoda</taxon>
        <taxon>Hexapoda</taxon>
        <taxon>Insecta</taxon>
        <taxon>Pterygota</taxon>
        <taxon>Neoptera</taxon>
        <taxon>Polyneoptera</taxon>
        <taxon>Dictyoptera</taxon>
        <taxon>Blattodea</taxon>
        <taxon>Blattoidea</taxon>
        <taxon>Termitoidae</taxon>
        <taxon>Kalotermitidae</taxon>
        <taxon>Cryptotermitinae</taxon>
        <taxon>Cryptotermes</taxon>
    </lineage>
</organism>
<dbReference type="AlphaFoldDB" id="A0A2J7RRD5"/>
<protein>
    <recommendedName>
        <fullName evidence="3">Mos1 transposase HTH domain-containing protein</fullName>
    </recommendedName>
</protein>
<dbReference type="STRING" id="105785.A0A2J7RRD5"/>
<proteinExistence type="predicted"/>
<keyword evidence="2" id="KW-1185">Reference proteome</keyword>
<evidence type="ECO:0000313" key="1">
    <source>
        <dbReference type="EMBL" id="PNF43400.1"/>
    </source>
</evidence>
<name>A0A2J7RRD5_9NEOP</name>